<protein>
    <submittedName>
        <fullName evidence="1">Uncharacterized protein</fullName>
    </submittedName>
</protein>
<evidence type="ECO:0000313" key="2">
    <source>
        <dbReference type="Proteomes" id="UP000479000"/>
    </source>
</evidence>
<gene>
    <name evidence="1" type="ORF">NTEN_LOCUS21097</name>
</gene>
<keyword evidence="2" id="KW-1185">Reference proteome</keyword>
<dbReference type="EMBL" id="CADCXU010030639">
    <property type="protein sequence ID" value="CAB0016981.1"/>
    <property type="molecule type" value="Genomic_DNA"/>
</dbReference>
<dbReference type="AlphaFoldDB" id="A0A6H5HJW4"/>
<name>A0A6H5HJW4_9HEMI</name>
<organism evidence="1 2">
    <name type="scientific">Nesidiocoris tenuis</name>
    <dbReference type="NCBI Taxonomy" id="355587"/>
    <lineage>
        <taxon>Eukaryota</taxon>
        <taxon>Metazoa</taxon>
        <taxon>Ecdysozoa</taxon>
        <taxon>Arthropoda</taxon>
        <taxon>Hexapoda</taxon>
        <taxon>Insecta</taxon>
        <taxon>Pterygota</taxon>
        <taxon>Neoptera</taxon>
        <taxon>Paraneoptera</taxon>
        <taxon>Hemiptera</taxon>
        <taxon>Heteroptera</taxon>
        <taxon>Panheteroptera</taxon>
        <taxon>Cimicomorpha</taxon>
        <taxon>Miridae</taxon>
        <taxon>Dicyphina</taxon>
        <taxon>Nesidiocoris</taxon>
    </lineage>
</organism>
<accession>A0A6H5HJW4</accession>
<proteinExistence type="predicted"/>
<dbReference type="Proteomes" id="UP000479000">
    <property type="component" value="Unassembled WGS sequence"/>
</dbReference>
<evidence type="ECO:0000313" key="1">
    <source>
        <dbReference type="EMBL" id="CAB0016981.1"/>
    </source>
</evidence>
<reference evidence="1 2" key="1">
    <citation type="submission" date="2020-02" db="EMBL/GenBank/DDBJ databases">
        <authorList>
            <person name="Ferguson B K."/>
        </authorList>
    </citation>
    <scope>NUCLEOTIDE SEQUENCE [LARGE SCALE GENOMIC DNA]</scope>
</reference>
<sequence length="70" mass="7752">MFEPRSLPPVPSQNIIILCTKNPIVKVCTFHVERGCVAVFSTNDTGETGALILSPESKMVEIRGFVVFRM</sequence>